<dbReference type="CDD" id="cd20507">
    <property type="entry name" value="CYCLIN_CCNB1-like_rpt1"/>
    <property type="match status" value="1"/>
</dbReference>
<protein>
    <recommendedName>
        <fullName evidence="10">Cyclin N-terminal domain-containing protein</fullName>
    </recommendedName>
</protein>
<dbReference type="AlphaFoldDB" id="A0A016TE61"/>
<feature type="domain" description="Cyclin C-terminal" evidence="7">
    <location>
        <begin position="317"/>
        <end position="434"/>
    </location>
</feature>
<dbReference type="Pfam" id="PF00134">
    <property type="entry name" value="Cyclin_N"/>
    <property type="match status" value="1"/>
</dbReference>
<feature type="domain" description="Cyclin-like" evidence="6">
    <location>
        <begin position="321"/>
        <end position="405"/>
    </location>
</feature>
<dbReference type="GO" id="GO:0051301">
    <property type="term" value="P:cell division"/>
    <property type="evidence" value="ECO:0007669"/>
    <property type="project" value="UniProtKB-KW"/>
</dbReference>
<comment type="caution">
    <text evidence="8">The sequence shown here is derived from an EMBL/GenBank/DDBJ whole genome shotgun (WGS) entry which is preliminary data.</text>
</comment>
<evidence type="ECO:0000259" key="6">
    <source>
        <dbReference type="SMART" id="SM00385"/>
    </source>
</evidence>
<proteinExistence type="inferred from homology"/>
<dbReference type="FunFam" id="1.10.472.10:FF:000001">
    <property type="entry name" value="G2/mitotic-specific cyclin"/>
    <property type="match status" value="1"/>
</dbReference>
<dbReference type="STRING" id="53326.A0A016TE61"/>
<feature type="domain" description="Cyclin-like" evidence="6">
    <location>
        <begin position="224"/>
        <end position="308"/>
    </location>
</feature>
<organism evidence="8 9">
    <name type="scientific">Ancylostoma ceylanicum</name>
    <dbReference type="NCBI Taxonomy" id="53326"/>
    <lineage>
        <taxon>Eukaryota</taxon>
        <taxon>Metazoa</taxon>
        <taxon>Ecdysozoa</taxon>
        <taxon>Nematoda</taxon>
        <taxon>Chromadorea</taxon>
        <taxon>Rhabditida</taxon>
        <taxon>Rhabditina</taxon>
        <taxon>Rhabditomorpha</taxon>
        <taxon>Strongyloidea</taxon>
        <taxon>Ancylostomatidae</taxon>
        <taxon>Ancylostomatinae</taxon>
        <taxon>Ancylostoma</taxon>
    </lineage>
</organism>
<dbReference type="EMBL" id="JARK01001447">
    <property type="protein sequence ID" value="EYC00967.1"/>
    <property type="molecule type" value="Genomic_DNA"/>
</dbReference>
<dbReference type="Proteomes" id="UP000024635">
    <property type="component" value="Unassembled WGS sequence"/>
</dbReference>
<dbReference type="InterPro" id="IPR036915">
    <property type="entry name" value="Cyclin-like_sf"/>
</dbReference>
<keyword evidence="9" id="KW-1185">Reference proteome</keyword>
<dbReference type="InterPro" id="IPR039361">
    <property type="entry name" value="Cyclin"/>
</dbReference>
<dbReference type="OrthoDB" id="5590282at2759"/>
<feature type="region of interest" description="Disordered" evidence="5">
    <location>
        <begin position="1"/>
        <end position="24"/>
    </location>
</feature>
<evidence type="ECO:0008006" key="10">
    <source>
        <dbReference type="Google" id="ProtNLM"/>
    </source>
</evidence>
<dbReference type="InterPro" id="IPR013763">
    <property type="entry name" value="Cyclin-like_dom"/>
</dbReference>
<accession>A0A016TE61</accession>
<keyword evidence="3" id="KW-0131">Cell cycle</keyword>
<dbReference type="InterPro" id="IPR004367">
    <property type="entry name" value="Cyclin_C-dom"/>
</dbReference>
<dbReference type="InterPro" id="IPR006671">
    <property type="entry name" value="Cyclin_N"/>
</dbReference>
<dbReference type="Pfam" id="PF02984">
    <property type="entry name" value="Cyclin_C"/>
    <property type="match status" value="1"/>
</dbReference>
<keyword evidence="2 4" id="KW-0195">Cyclin</keyword>
<dbReference type="SMART" id="SM01332">
    <property type="entry name" value="Cyclin_C"/>
    <property type="match status" value="1"/>
</dbReference>
<evidence type="ECO:0000256" key="4">
    <source>
        <dbReference type="RuleBase" id="RU000383"/>
    </source>
</evidence>
<dbReference type="PANTHER" id="PTHR10177">
    <property type="entry name" value="CYCLINS"/>
    <property type="match status" value="1"/>
</dbReference>
<comment type="similarity">
    <text evidence="4">Belongs to the cyclin family.</text>
</comment>
<keyword evidence="1" id="KW-0132">Cell division</keyword>
<evidence type="ECO:0000313" key="8">
    <source>
        <dbReference type="EMBL" id="EYC00967.1"/>
    </source>
</evidence>
<gene>
    <name evidence="8" type="primary">Acey_s0111.g224</name>
    <name evidence="8" type="ORF">Y032_0111g224</name>
</gene>
<dbReference type="SUPFAM" id="SSF47954">
    <property type="entry name" value="Cyclin-like"/>
    <property type="match status" value="2"/>
</dbReference>
<evidence type="ECO:0000259" key="7">
    <source>
        <dbReference type="SMART" id="SM01332"/>
    </source>
</evidence>
<sequence length="444" mass="50181">MVPGWGTFTYDEEDKMGPGRSPGPKEDLVSLHCYPEIAAGQSHTTEFYASKRAALGQLYCFAVSSFYLRSTNNVRFPTARIVMDVQGRVGEACRTTRALSNVNENLVKRTAAGKDAQLTRRPALKDQRNGANIPAADRAGGKPIAKATRSVAAKPTASHSLQKQEVVADRVHPEVTGIEREIQFVEYCDQVYQYLLAHEKKTQLEEEFMVHSPSTPKMRSILVDWLIQVHTRFHLLPETLHLTIYLLDIMLSRTKVDKNELQLVGVASMLVASKYEEMYAPDIHDFEYITDNAYNKKMILKMEAKILIAADFDLSRPHSLTFLRWFSKEMKFGMRMHHMAKYLIEMAFLDASLSPVLPSHTACACTYIAARLCDSPYDSERMKKMTGITLKEAEELGSRFAKVFLRLHSLPKLLAVREKYSSAKVLAVSQLYDSDIKILTELSS</sequence>
<evidence type="ECO:0000256" key="1">
    <source>
        <dbReference type="ARBA" id="ARBA00022618"/>
    </source>
</evidence>
<reference evidence="9" key="1">
    <citation type="journal article" date="2015" name="Nat. Genet.">
        <title>The genome and transcriptome of the zoonotic hookworm Ancylostoma ceylanicum identify infection-specific gene families.</title>
        <authorList>
            <person name="Schwarz E.M."/>
            <person name="Hu Y."/>
            <person name="Antoshechkin I."/>
            <person name="Miller M.M."/>
            <person name="Sternberg P.W."/>
            <person name="Aroian R.V."/>
        </authorList>
    </citation>
    <scope>NUCLEOTIDE SEQUENCE</scope>
    <source>
        <strain evidence="9">HY135</strain>
    </source>
</reference>
<dbReference type="Gene3D" id="1.10.472.10">
    <property type="entry name" value="Cyclin-like"/>
    <property type="match status" value="2"/>
</dbReference>
<evidence type="ECO:0000256" key="3">
    <source>
        <dbReference type="ARBA" id="ARBA00023306"/>
    </source>
</evidence>
<dbReference type="SMART" id="SM00385">
    <property type="entry name" value="CYCLIN"/>
    <property type="match status" value="2"/>
</dbReference>
<name>A0A016TE61_9BILA</name>
<evidence type="ECO:0000256" key="2">
    <source>
        <dbReference type="ARBA" id="ARBA00023127"/>
    </source>
</evidence>
<evidence type="ECO:0000256" key="5">
    <source>
        <dbReference type="SAM" id="MobiDB-lite"/>
    </source>
</evidence>
<evidence type="ECO:0000313" key="9">
    <source>
        <dbReference type="Proteomes" id="UP000024635"/>
    </source>
</evidence>